<dbReference type="GO" id="GO:0061542">
    <property type="term" value="F:3-demethylubiquinol 3-O-methyltransferase activity"/>
    <property type="evidence" value="ECO:0007669"/>
    <property type="project" value="UniProtKB-UniRule"/>
</dbReference>
<keyword evidence="2 5" id="KW-0808">Transferase</keyword>
<dbReference type="EC" id="2.1.1.64" evidence="5"/>
<feature type="binding site" evidence="5">
    <location>
        <position position="211"/>
    </location>
    <ligand>
        <name>S-adenosyl-L-methionine</name>
        <dbReference type="ChEBI" id="CHEBI:59789"/>
    </ligand>
</feature>
<sequence length="344" mass="37114">MRVHRVGSLTRLAPMRRAPVRTCNPRPRQRRRGTSTSPPFHSSVDAEQLRRFDAYSGSWWSAGGPASLLARMNPCRVSFIRRCIERYGIRPSSATTPLDTPLAGVRVLDVGCGGGLVSEPLARLGAQVTGLDASAEAIAVARARQEQLRQLVANAEGAEVSVSATVRRQLQPLQYRVGTLESYLEGDSMASSADRAPAPTPPAPVDVLTALEIVEHVTAPRAFLQNAARALRPGGLLILSTIDRSAAAYVGGILVAEYVLGVVPRGTHDWRRFIQPEEMCEALLSLHCAETDAEDASGTAPSAPRMEVLEMAGLVPDWRTGAFRLSANTSVNYILAARRVNDFD</sequence>
<comment type="subunit">
    <text evidence="5">Component of a multi-subunit COQ enzyme complex.</text>
</comment>
<keyword evidence="5" id="KW-0496">Mitochondrion</keyword>
<evidence type="ECO:0000256" key="2">
    <source>
        <dbReference type="ARBA" id="ARBA00022679"/>
    </source>
</evidence>
<reference evidence="7 8" key="1">
    <citation type="submission" date="2022-07" db="EMBL/GenBank/DDBJ databases">
        <title>Genome-wide signatures of adaptation to extreme environments.</title>
        <authorList>
            <person name="Cho C.H."/>
            <person name="Yoon H.S."/>
        </authorList>
    </citation>
    <scope>NUCLEOTIDE SEQUENCE [LARGE SCALE GENOMIC DNA]</scope>
    <source>
        <strain evidence="7 8">DBV 063 E5</strain>
    </source>
</reference>
<evidence type="ECO:0000313" key="7">
    <source>
        <dbReference type="EMBL" id="KAK4534319.1"/>
    </source>
</evidence>
<comment type="function">
    <text evidence="5">O-methyltransferase required for two non-consecutive steps during ubiquinone biosynthesis. Catalyzes the 2 O-methylation of 3,4-dihydroxy-5-(all-trans-polyprenyl)benzoic acid into 4-hydroxy-3-methoxy-5-(all-trans-polyprenyl)benzoic acid. Also catalyzes the last step of ubiquinone biosynthesis by mediating methylation of 3-demethylubiquinone into ubiquinone. Also able to mediate the methylation of 3-demethylubiquinol into ubiquinol.</text>
</comment>
<dbReference type="Gene3D" id="3.40.50.150">
    <property type="entry name" value="Vaccinia Virus protein VP39"/>
    <property type="match status" value="1"/>
</dbReference>
<dbReference type="EMBL" id="JANCYW010000001">
    <property type="protein sequence ID" value="KAK4534319.1"/>
    <property type="molecule type" value="Genomic_DNA"/>
</dbReference>
<comment type="catalytic activity">
    <reaction evidence="5">
        <text>a 3-demethylubiquinone + S-adenosyl-L-methionine = a ubiquinone + S-adenosyl-L-homocysteine</text>
        <dbReference type="Rhea" id="RHEA:81215"/>
        <dbReference type="Rhea" id="RHEA-COMP:9565"/>
        <dbReference type="Rhea" id="RHEA-COMP:19654"/>
        <dbReference type="ChEBI" id="CHEBI:16389"/>
        <dbReference type="ChEBI" id="CHEBI:57856"/>
        <dbReference type="ChEBI" id="CHEBI:59789"/>
        <dbReference type="ChEBI" id="CHEBI:231825"/>
    </reaction>
</comment>
<dbReference type="Pfam" id="PF13489">
    <property type="entry name" value="Methyltransf_23"/>
    <property type="match status" value="1"/>
</dbReference>
<feature type="binding site" evidence="5">
    <location>
        <position position="216"/>
    </location>
    <ligand>
        <name>Mg(2+)</name>
        <dbReference type="ChEBI" id="CHEBI:18420"/>
    </ligand>
</feature>
<dbReference type="GO" id="GO:0032259">
    <property type="term" value="P:methylation"/>
    <property type="evidence" value="ECO:0007669"/>
    <property type="project" value="UniProtKB-KW"/>
</dbReference>
<dbReference type="InterPro" id="IPR029063">
    <property type="entry name" value="SAM-dependent_MTases_sf"/>
</dbReference>
<evidence type="ECO:0000256" key="6">
    <source>
        <dbReference type="SAM" id="MobiDB-lite"/>
    </source>
</evidence>
<accession>A0AAV9IQB2</accession>
<dbReference type="EC" id="2.1.1.-" evidence="5"/>
<evidence type="ECO:0000256" key="1">
    <source>
        <dbReference type="ARBA" id="ARBA00022603"/>
    </source>
</evidence>
<keyword evidence="5" id="KW-0460">Magnesium</keyword>
<keyword evidence="5" id="KW-0479">Metal-binding</keyword>
<evidence type="ECO:0000256" key="4">
    <source>
        <dbReference type="ARBA" id="ARBA00022691"/>
    </source>
</evidence>
<comment type="catalytic activity">
    <reaction evidence="5">
        <text>a 3,4-dihydroxy-5-(all-trans-polyprenyl)benzoate + S-adenosyl-L-methionine = a 4-hydroxy-3-methoxy-5-(all-trans-polyprenyl)benzoate + S-adenosyl-L-homocysteine + H(+)</text>
        <dbReference type="Rhea" id="RHEA:44452"/>
        <dbReference type="Rhea" id="RHEA-COMP:10930"/>
        <dbReference type="Rhea" id="RHEA-COMP:10931"/>
        <dbReference type="ChEBI" id="CHEBI:15378"/>
        <dbReference type="ChEBI" id="CHEBI:57856"/>
        <dbReference type="ChEBI" id="CHEBI:59789"/>
        <dbReference type="ChEBI" id="CHEBI:64694"/>
        <dbReference type="ChEBI" id="CHEBI:84443"/>
        <dbReference type="EC" id="2.1.1.114"/>
    </reaction>
</comment>
<dbReference type="GO" id="GO:0031314">
    <property type="term" value="C:extrinsic component of mitochondrial inner membrane"/>
    <property type="evidence" value="ECO:0007669"/>
    <property type="project" value="UniProtKB-UniRule"/>
</dbReference>
<feature type="binding site" evidence="5">
    <location>
        <position position="76"/>
    </location>
    <ligand>
        <name>S-adenosyl-L-methionine</name>
        <dbReference type="ChEBI" id="CHEBI:59789"/>
    </ligand>
</feature>
<gene>
    <name evidence="7" type="ORF">CDCA_CDCA01G0344</name>
</gene>
<evidence type="ECO:0000313" key="8">
    <source>
        <dbReference type="Proteomes" id="UP001301350"/>
    </source>
</evidence>
<comment type="cofactor">
    <cofactor evidence="5">
        <name>Mg(2+)</name>
        <dbReference type="ChEBI" id="CHEBI:18420"/>
    </cofactor>
</comment>
<protein>
    <recommendedName>
        <fullName evidence="5">Ubiquinone biosynthesis O-methyltransferase, mitochondrial</fullName>
    </recommendedName>
    <alternativeName>
        <fullName evidence="5">3-demethylubiquinol 3-O-methyltransferase</fullName>
        <ecNumber evidence="5">2.1.1.64</ecNumber>
    </alternativeName>
    <alternativeName>
        <fullName evidence="5">3-demethylubiquinone 3-O-methyltransferase</fullName>
        <ecNumber evidence="5">2.1.1.-</ecNumber>
    </alternativeName>
    <alternativeName>
        <fullName evidence="5">Polyprenyldihydroxybenzoate methyltransferase</fullName>
        <ecNumber evidence="5">2.1.1.114</ecNumber>
    </alternativeName>
</protein>
<feature type="binding site" evidence="5">
    <location>
        <position position="132"/>
    </location>
    <ligand>
        <name>S-adenosyl-L-methionine</name>
        <dbReference type="ChEBI" id="CHEBI:59789"/>
    </ligand>
</feature>
<comment type="subcellular location">
    <subcellularLocation>
        <location evidence="5">Mitochondrion inner membrane</location>
        <topology evidence="5">Peripheral membrane protein</topology>
        <orientation evidence="5">Matrix side</orientation>
    </subcellularLocation>
</comment>
<dbReference type="AlphaFoldDB" id="A0AAV9IQB2"/>
<dbReference type="EC" id="2.1.1.114" evidence="5"/>
<evidence type="ECO:0000256" key="3">
    <source>
        <dbReference type="ARBA" id="ARBA00022688"/>
    </source>
</evidence>
<name>A0AAV9IQB2_CYACA</name>
<keyword evidence="8" id="KW-1185">Reference proteome</keyword>
<keyword evidence="5" id="KW-0999">Mitochondrion inner membrane</keyword>
<comment type="caution">
    <text evidence="7">The sequence shown here is derived from an EMBL/GenBank/DDBJ whole genome shotgun (WGS) entry which is preliminary data.</text>
</comment>
<dbReference type="Proteomes" id="UP001301350">
    <property type="component" value="Unassembled WGS sequence"/>
</dbReference>
<keyword evidence="4 5" id="KW-0949">S-adenosyl-L-methionine</keyword>
<dbReference type="CDD" id="cd02440">
    <property type="entry name" value="AdoMet_MTases"/>
    <property type="match status" value="1"/>
</dbReference>
<dbReference type="GO" id="GO:0046872">
    <property type="term" value="F:metal ion binding"/>
    <property type="evidence" value="ECO:0007669"/>
    <property type="project" value="UniProtKB-KW"/>
</dbReference>
<comment type="similarity">
    <text evidence="5">Belongs to the class I-like SAM-binding methyltransferase superfamily. UbiG/COQ3 family.</text>
</comment>
<comment type="catalytic activity">
    <reaction evidence="5">
        <text>a 3-demethylubiquinol + S-adenosyl-L-methionine = a ubiquinol + S-adenosyl-L-homocysteine + H(+)</text>
        <dbReference type="Rhea" id="RHEA:44380"/>
        <dbReference type="Rhea" id="RHEA-COMP:9566"/>
        <dbReference type="Rhea" id="RHEA-COMP:10914"/>
        <dbReference type="ChEBI" id="CHEBI:15378"/>
        <dbReference type="ChEBI" id="CHEBI:17976"/>
        <dbReference type="ChEBI" id="CHEBI:57856"/>
        <dbReference type="ChEBI" id="CHEBI:59789"/>
        <dbReference type="ChEBI" id="CHEBI:84422"/>
        <dbReference type="EC" id="2.1.1.64"/>
    </reaction>
</comment>
<keyword evidence="3 5" id="KW-0831">Ubiquinone biosynthesis</keyword>
<keyword evidence="1 5" id="KW-0489">Methyltransferase</keyword>
<comment type="pathway">
    <text evidence="5">Cofactor biosynthesis; ubiquinone biosynthesis.</text>
</comment>
<proteinExistence type="inferred from homology"/>
<dbReference type="GO" id="GO:0010420">
    <property type="term" value="F:polyprenyldihydroxybenzoate methyltransferase activity"/>
    <property type="evidence" value="ECO:0007669"/>
    <property type="project" value="UniProtKB-UniRule"/>
</dbReference>
<feature type="binding site" evidence="5">
    <location>
        <position position="212"/>
    </location>
    <ligand>
        <name>Mg(2+)</name>
        <dbReference type="ChEBI" id="CHEBI:18420"/>
    </ligand>
</feature>
<organism evidence="7 8">
    <name type="scientific">Cyanidium caldarium</name>
    <name type="common">Red alga</name>
    <dbReference type="NCBI Taxonomy" id="2771"/>
    <lineage>
        <taxon>Eukaryota</taxon>
        <taxon>Rhodophyta</taxon>
        <taxon>Bangiophyceae</taxon>
        <taxon>Cyanidiales</taxon>
        <taxon>Cyanidiaceae</taxon>
        <taxon>Cyanidium</taxon>
    </lineage>
</organism>
<dbReference type="HAMAP" id="MF_00472">
    <property type="entry name" value="UbiG"/>
    <property type="match status" value="1"/>
</dbReference>
<dbReference type="InterPro" id="IPR010233">
    <property type="entry name" value="UbiG_MeTrfase"/>
</dbReference>
<feature type="binding site" evidence="5">
    <location>
        <position position="215"/>
    </location>
    <ligand>
        <name>Mg(2+)</name>
        <dbReference type="ChEBI" id="CHEBI:18420"/>
    </ligand>
</feature>
<feature type="binding site" evidence="5">
    <location>
        <position position="111"/>
    </location>
    <ligand>
        <name>S-adenosyl-L-methionine</name>
        <dbReference type="ChEBI" id="CHEBI:59789"/>
    </ligand>
</feature>
<dbReference type="SUPFAM" id="SSF53335">
    <property type="entry name" value="S-adenosyl-L-methionine-dependent methyltransferases"/>
    <property type="match status" value="1"/>
</dbReference>
<dbReference type="PANTHER" id="PTHR43464:SF19">
    <property type="entry name" value="UBIQUINONE BIOSYNTHESIS O-METHYLTRANSFERASE, MITOCHONDRIAL"/>
    <property type="match status" value="1"/>
</dbReference>
<evidence type="ECO:0000256" key="5">
    <source>
        <dbReference type="HAMAP-Rule" id="MF_03190"/>
    </source>
</evidence>
<keyword evidence="5" id="KW-0472">Membrane</keyword>
<feature type="region of interest" description="Disordered" evidence="6">
    <location>
        <begin position="1"/>
        <end position="43"/>
    </location>
</feature>
<dbReference type="PANTHER" id="PTHR43464">
    <property type="entry name" value="METHYLTRANSFERASE"/>
    <property type="match status" value="1"/>
</dbReference>